<comment type="caution">
    <text evidence="3">The sequence shown here is derived from an EMBL/GenBank/DDBJ whole genome shotgun (WGS) entry which is preliminary data.</text>
</comment>
<dbReference type="InterPro" id="IPR011008">
    <property type="entry name" value="Dimeric_a/b-barrel"/>
</dbReference>
<dbReference type="PANTHER" id="PTHR37828:SF1">
    <property type="entry name" value="YCII-RELATED DOMAIN-CONTAINING PROTEIN"/>
    <property type="match status" value="1"/>
</dbReference>
<comment type="similarity">
    <text evidence="1">Belongs to the YciI family.</text>
</comment>
<reference evidence="4" key="1">
    <citation type="journal article" date="2019" name="Int. J. Syst. Evol. Microbiol.">
        <title>The Global Catalogue of Microorganisms (GCM) 10K type strain sequencing project: providing services to taxonomists for standard genome sequencing and annotation.</title>
        <authorList>
            <consortium name="The Broad Institute Genomics Platform"/>
            <consortium name="The Broad Institute Genome Sequencing Center for Infectious Disease"/>
            <person name="Wu L."/>
            <person name="Ma J."/>
        </authorList>
    </citation>
    <scope>NUCLEOTIDE SEQUENCE [LARGE SCALE GENOMIC DNA]</scope>
    <source>
        <strain evidence="4">CCUG 60023</strain>
    </source>
</reference>
<evidence type="ECO:0000256" key="1">
    <source>
        <dbReference type="ARBA" id="ARBA00007689"/>
    </source>
</evidence>
<dbReference type="InterPro" id="IPR005545">
    <property type="entry name" value="YCII"/>
</dbReference>
<accession>A0ABW3F8T1</accession>
<evidence type="ECO:0000313" key="4">
    <source>
        <dbReference type="Proteomes" id="UP001597101"/>
    </source>
</evidence>
<dbReference type="Pfam" id="PF03795">
    <property type="entry name" value="YCII"/>
    <property type="match status" value="1"/>
</dbReference>
<feature type="domain" description="YCII-related" evidence="2">
    <location>
        <begin position="30"/>
        <end position="107"/>
    </location>
</feature>
<evidence type="ECO:0000259" key="2">
    <source>
        <dbReference type="Pfam" id="PF03795"/>
    </source>
</evidence>
<dbReference type="Proteomes" id="UP001597101">
    <property type="component" value="Unassembled WGS sequence"/>
</dbReference>
<organism evidence="3 4">
    <name type="scientific">Pseudahrensia aquimaris</name>
    <dbReference type="NCBI Taxonomy" id="744461"/>
    <lineage>
        <taxon>Bacteria</taxon>
        <taxon>Pseudomonadati</taxon>
        <taxon>Pseudomonadota</taxon>
        <taxon>Alphaproteobacteria</taxon>
        <taxon>Hyphomicrobiales</taxon>
        <taxon>Ahrensiaceae</taxon>
        <taxon>Pseudahrensia</taxon>
    </lineage>
</organism>
<dbReference type="EMBL" id="JBHTJV010000002">
    <property type="protein sequence ID" value="MFD0914867.1"/>
    <property type="molecule type" value="Genomic_DNA"/>
</dbReference>
<keyword evidence="4" id="KW-1185">Reference proteome</keyword>
<dbReference type="SUPFAM" id="SSF54909">
    <property type="entry name" value="Dimeric alpha+beta barrel"/>
    <property type="match status" value="1"/>
</dbReference>
<evidence type="ECO:0000313" key="3">
    <source>
        <dbReference type="EMBL" id="MFD0914867.1"/>
    </source>
</evidence>
<name>A0ABW3F8T1_9HYPH</name>
<sequence>MPSWEEYKAASKSRGSLAMELFVVESTASAPAEQMQAVLPAHLDYQKQVEAAGNLFLAGPLSDDTGELMQGTGMIVYRAANLDEAKAIADADPMHAQNMRTYKIRKWLVNEGSLQFSIALSGQKVTMG</sequence>
<gene>
    <name evidence="3" type="ORF">ACFQ14_00440</name>
</gene>
<dbReference type="PANTHER" id="PTHR37828">
    <property type="entry name" value="GSR2449 PROTEIN"/>
    <property type="match status" value="1"/>
</dbReference>
<protein>
    <submittedName>
        <fullName evidence="3">YciI family protein</fullName>
    </submittedName>
</protein>
<dbReference type="Gene3D" id="3.30.70.1060">
    <property type="entry name" value="Dimeric alpha+beta barrel"/>
    <property type="match status" value="1"/>
</dbReference>
<proteinExistence type="inferred from homology"/>
<dbReference type="RefSeq" id="WP_377210726.1">
    <property type="nucleotide sequence ID" value="NZ_JBHTJV010000002.1"/>
</dbReference>